<sequence length="104" mass="11260">MCGNRVEELEARVKELEASVEGLTDELVECKVRLRELESAVDEDIGLAPKATDADEQPDDAAPEPDTEATSETTVADSTKQADGKDEHNREESEAESDSDIIVA</sequence>
<dbReference type="Gene3D" id="1.20.1270.70">
    <property type="entry name" value="Designed single chain three-helix bundle"/>
    <property type="match status" value="1"/>
</dbReference>
<dbReference type="OMA" id="MCGNRVE"/>
<reference evidence="2 3" key="1">
    <citation type="submission" date="2019-04" db="EMBL/GenBank/DDBJ databases">
        <title>Complete genome sequence of Arthrobacter sp. ZXY-2 associated with effective atrazine degradation and salt adaptation.</title>
        <authorList>
            <person name="Zhao X."/>
        </authorList>
    </citation>
    <scope>NUCLEOTIDE SEQUENCE [LARGE SCALE GENOMIC DNA]</scope>
    <source>
        <strain evidence="3">ZP60</strain>
    </source>
</reference>
<feature type="compositionally biased region" description="Acidic residues" evidence="1">
    <location>
        <begin position="54"/>
        <end position="69"/>
    </location>
</feature>
<dbReference type="Proteomes" id="UP000297053">
    <property type="component" value="Chromosome"/>
</dbReference>
<dbReference type="Pfam" id="PF24362">
    <property type="entry name" value="DUF7518"/>
    <property type="match status" value="1"/>
</dbReference>
<feature type="compositionally biased region" description="Acidic residues" evidence="1">
    <location>
        <begin position="93"/>
        <end position="104"/>
    </location>
</feature>
<reference evidence="2 3" key="2">
    <citation type="submission" date="2019-04" db="EMBL/GenBank/DDBJ databases">
        <authorList>
            <person name="Yang S."/>
            <person name="Wei W."/>
        </authorList>
    </citation>
    <scope>NUCLEOTIDE SEQUENCE [LARGE SCALE GENOMIC DNA]</scope>
    <source>
        <strain evidence="3">ZP60</strain>
    </source>
</reference>
<dbReference type="RefSeq" id="WP_015763950.1">
    <property type="nucleotide sequence ID" value="NZ_CP039375.1"/>
</dbReference>
<protein>
    <submittedName>
        <fullName evidence="2">BZIP transcription factor</fullName>
    </submittedName>
</protein>
<dbReference type="KEGG" id="halz:E5139_02285"/>
<accession>A0A4D6KBH5</accession>
<evidence type="ECO:0000313" key="2">
    <source>
        <dbReference type="EMBL" id="QCD64522.1"/>
    </source>
</evidence>
<evidence type="ECO:0000256" key="1">
    <source>
        <dbReference type="SAM" id="MobiDB-lite"/>
    </source>
</evidence>
<gene>
    <name evidence="2" type="ORF">E5139_02285</name>
</gene>
<organism evidence="2 3">
    <name type="scientific">Halomicrobium mukohataei</name>
    <dbReference type="NCBI Taxonomy" id="57705"/>
    <lineage>
        <taxon>Archaea</taxon>
        <taxon>Methanobacteriati</taxon>
        <taxon>Methanobacteriota</taxon>
        <taxon>Stenosarchaea group</taxon>
        <taxon>Halobacteria</taxon>
        <taxon>Halobacteriales</taxon>
        <taxon>Haloarculaceae</taxon>
        <taxon>Halomicrobium</taxon>
    </lineage>
</organism>
<dbReference type="GeneID" id="42177728"/>
<name>A0A4D6KBH5_9EURY</name>
<feature type="compositionally biased region" description="Basic and acidic residues" evidence="1">
    <location>
        <begin position="80"/>
        <end position="92"/>
    </location>
</feature>
<dbReference type="InterPro" id="IPR055940">
    <property type="entry name" value="DUF7518"/>
</dbReference>
<feature type="region of interest" description="Disordered" evidence="1">
    <location>
        <begin position="38"/>
        <end position="104"/>
    </location>
</feature>
<proteinExistence type="predicted"/>
<dbReference type="AlphaFoldDB" id="A0A4D6KBH5"/>
<dbReference type="EMBL" id="CP039375">
    <property type="protein sequence ID" value="QCD64522.1"/>
    <property type="molecule type" value="Genomic_DNA"/>
</dbReference>
<evidence type="ECO:0000313" key="3">
    <source>
        <dbReference type="Proteomes" id="UP000297053"/>
    </source>
</evidence>